<evidence type="ECO:0000256" key="1">
    <source>
        <dbReference type="SAM" id="Coils"/>
    </source>
</evidence>
<dbReference type="PANTHER" id="PTHR21563">
    <property type="entry name" value="ZINC FINGER C3H1 DOMAIN-CONTAINING PROTEIN"/>
    <property type="match status" value="1"/>
</dbReference>
<organism evidence="4 5">
    <name type="scientific">Pyrenophora tritici-repentis</name>
    <dbReference type="NCBI Taxonomy" id="45151"/>
    <lineage>
        <taxon>Eukaryota</taxon>
        <taxon>Fungi</taxon>
        <taxon>Dikarya</taxon>
        <taxon>Ascomycota</taxon>
        <taxon>Pezizomycotina</taxon>
        <taxon>Dothideomycetes</taxon>
        <taxon>Pleosporomycetidae</taxon>
        <taxon>Pleosporales</taxon>
        <taxon>Pleosporineae</taxon>
        <taxon>Pleosporaceae</taxon>
        <taxon>Pyrenophora</taxon>
    </lineage>
</organism>
<feature type="compositionally biased region" description="Low complexity" evidence="2">
    <location>
        <begin position="740"/>
        <end position="751"/>
    </location>
</feature>
<evidence type="ECO:0000256" key="2">
    <source>
        <dbReference type="SAM" id="MobiDB-lite"/>
    </source>
</evidence>
<evidence type="ECO:0000313" key="4">
    <source>
        <dbReference type="EMBL" id="KAI1520203.1"/>
    </source>
</evidence>
<feature type="compositionally biased region" description="Polar residues" evidence="2">
    <location>
        <begin position="837"/>
        <end position="847"/>
    </location>
</feature>
<feature type="region of interest" description="Disordered" evidence="2">
    <location>
        <begin position="13"/>
        <end position="57"/>
    </location>
</feature>
<feature type="compositionally biased region" description="Polar residues" evidence="2">
    <location>
        <begin position="465"/>
        <end position="475"/>
    </location>
</feature>
<feature type="domain" description="Putative zinc-finger" evidence="3">
    <location>
        <begin position="1063"/>
        <end position="1084"/>
    </location>
</feature>
<feature type="coiled-coil region" evidence="1">
    <location>
        <begin position="658"/>
        <end position="692"/>
    </location>
</feature>
<dbReference type="InterPro" id="IPR039278">
    <property type="entry name" value="Red1"/>
</dbReference>
<proteinExistence type="predicted"/>
<feature type="region of interest" description="Disordered" evidence="2">
    <location>
        <begin position="367"/>
        <end position="386"/>
    </location>
</feature>
<feature type="compositionally biased region" description="Acidic residues" evidence="2">
    <location>
        <begin position="476"/>
        <end position="502"/>
    </location>
</feature>
<gene>
    <name evidence="4" type="ORF">Ptr86124_000571</name>
</gene>
<accession>A0A922NNM0</accession>
<feature type="compositionally biased region" description="Acidic residues" evidence="2">
    <location>
        <begin position="950"/>
        <end position="970"/>
    </location>
</feature>
<dbReference type="Pfam" id="PF10650">
    <property type="entry name" value="zf-C3H1"/>
    <property type="match status" value="1"/>
</dbReference>
<keyword evidence="1" id="KW-0175">Coiled coil</keyword>
<dbReference type="OrthoDB" id="1922977at2759"/>
<dbReference type="EMBL" id="NRDI02000001">
    <property type="protein sequence ID" value="KAI1520203.1"/>
    <property type="molecule type" value="Genomic_DNA"/>
</dbReference>
<dbReference type="PANTHER" id="PTHR21563:SF3">
    <property type="entry name" value="ZINC FINGER C3H1 DOMAIN-CONTAINING PROTEIN"/>
    <property type="match status" value="1"/>
</dbReference>
<feature type="region of interest" description="Disordered" evidence="2">
    <location>
        <begin position="438"/>
        <end position="637"/>
    </location>
</feature>
<dbReference type="AlphaFoldDB" id="A0A922NNM0"/>
<feature type="compositionally biased region" description="Low complexity" evidence="2">
    <location>
        <begin position="517"/>
        <end position="530"/>
    </location>
</feature>
<feature type="compositionally biased region" description="Acidic residues" evidence="2">
    <location>
        <begin position="904"/>
        <end position="918"/>
    </location>
</feature>
<comment type="caution">
    <text evidence="4">The sequence shown here is derived from an EMBL/GenBank/DDBJ whole genome shotgun (WGS) entry which is preliminary data.</text>
</comment>
<sequence>MANNYSQPYYGFSNAYAPPQMHPPGQQPEDKRGPHHVQQLPGINLNSHAHNNQQPPFAAPAWPPQLPPDANFWSLFQGGTFPPPNFPPPPFPGMSFPPSSLSHIPHNTAFAPPPLPLTPQHMPMPPQLPRPLPHPAAQAPAITNNRIQDIMDSDKEDGELSEADVASKLPKAAVQDAPPRESLPTPQEQLRQDREAAKQFIKLLHSNNVPYRTLAEEQLDPELLRGLYQSLNLPSEPAPILPPKPQSAASNAPAVKPVAPAQQNKLPAVKTNVVLAPSAKAVASPTTPVDRKDYVKRLQAAKAAAKQAGSAKPISPSQHTLPAKPITPAPTTTTPQPAATPTAKPPVTDEQRARNTELIKQRLEAIKARQKPTGTVNNNAAPPAIPSTPIGQTQTTQAAATPTAASTGQNHTPSFSGIPGLFMNTPPVHDAPVAITSRPAASAPQTRPAPDTTKASIPQAPVTPHNRSIGQSQYDQQDDESMIIEVSEDESNGSDMDIEDDQPAPKSVQTPHRPMGSLPSRAASAIPAPSTVGTPGAQTPSTVAREKELVDKEKQLVAMRETLKKKLAEKRERDRTAAAAAASAVTTPSSLPQPLTPVLPPQIATPTKLPTPIMDSAPVNSREPPVDADCSKTTPAKYTAQIRRAEIQSKLPTLDAEIASNANRMAQLMREMEQLTAENERIAKDKAQLTKELEGLGVDTEGMSHAELRAKKDEIEREQPSEPNHPLQEPHPTPLPASSEAPQPQEPTAPASRFSTQTVNKTLDVGSAPETSVKSVQYQSLSEARQVPRMDTAIPGIQSLATAPEKNASEDSSSPAPPAGMDLGIGEVQGKADGPQRSLTAQTATTTSSEEEGEIEMSVSEDEEDDEDYEPEYDPEEHAVVTDIPTQHAQTIRSSIPTSHTPTEEEEAYEPPDIDQEMSDVRNEEANDASHADQTEPDDGAMDIATSSDDSFDDSDSDSDSDEESTEEPAAETSIQANNMTHQGTNIADDLAPELQSENKSAAVAVEPTPVAVNEDEPVRFTPYESPLRMFKSYRYHPSYAQDISGGFLSMTFSHQIDPEKPFCQYESAGGSCNDPECPDQHFREAAITGDKLLVQLGTANPGKTSEEKQRWNDGLRGVLKELRQKNIKDPNGIAAEIARYRRQFLNDDTRVVNL</sequence>
<dbReference type="GO" id="GO:0000178">
    <property type="term" value="C:exosome (RNase complex)"/>
    <property type="evidence" value="ECO:0007669"/>
    <property type="project" value="TreeGrafter"/>
</dbReference>
<dbReference type="OMA" id="PHNIRYS"/>
<dbReference type="Proteomes" id="UP000249757">
    <property type="component" value="Unassembled WGS sequence"/>
</dbReference>
<reference evidence="5" key="1">
    <citation type="journal article" date="2022" name="Microb. Genom.">
        <title>A global pangenome for the wheat fungal pathogen Pyrenophora tritici-repentis and prediction of effector protein structural homology.</title>
        <authorList>
            <person name="Moolhuijzen P.M."/>
            <person name="See P.T."/>
            <person name="Shi G."/>
            <person name="Powell H.R."/>
            <person name="Cockram J."/>
            <person name="Jorgensen L.N."/>
            <person name="Benslimane H."/>
            <person name="Strelkov S.E."/>
            <person name="Turner J."/>
            <person name="Liu Z."/>
            <person name="Moffat C.S."/>
        </authorList>
    </citation>
    <scope>NUCLEOTIDE SEQUENCE [LARGE SCALE GENOMIC DNA]</scope>
</reference>
<dbReference type="InterPro" id="IPR019607">
    <property type="entry name" value="Putative_zinc-finger_domain"/>
</dbReference>
<name>A0A922NNM0_9PLEO</name>
<evidence type="ECO:0000259" key="3">
    <source>
        <dbReference type="Pfam" id="PF10650"/>
    </source>
</evidence>
<feature type="region of interest" description="Disordered" evidence="2">
    <location>
        <begin position="169"/>
        <end position="192"/>
    </location>
</feature>
<feature type="compositionally biased region" description="Low complexity" evidence="2">
    <location>
        <begin position="577"/>
        <end position="593"/>
    </location>
</feature>
<keyword evidence="5" id="KW-1185">Reference proteome</keyword>
<feature type="compositionally biased region" description="Low complexity" evidence="2">
    <location>
        <begin position="320"/>
        <end position="346"/>
    </location>
</feature>
<feature type="compositionally biased region" description="Basic and acidic residues" evidence="2">
    <location>
        <begin position="919"/>
        <end position="934"/>
    </location>
</feature>
<feature type="compositionally biased region" description="Acidic residues" evidence="2">
    <location>
        <begin position="849"/>
        <end position="875"/>
    </location>
</feature>
<feature type="compositionally biased region" description="Basic and acidic residues" evidence="2">
    <location>
        <begin position="544"/>
        <end position="576"/>
    </location>
</feature>
<protein>
    <submittedName>
        <fullName evidence="4">Zf-C3H1 domain containing protein</fullName>
    </submittedName>
</protein>
<evidence type="ECO:0000313" key="5">
    <source>
        <dbReference type="Proteomes" id="UP000249757"/>
    </source>
</evidence>
<feature type="compositionally biased region" description="Polar residues" evidence="2">
    <location>
        <begin position="884"/>
        <end position="900"/>
    </location>
</feature>
<dbReference type="GO" id="GO:0005634">
    <property type="term" value="C:nucleus"/>
    <property type="evidence" value="ECO:0007669"/>
    <property type="project" value="TreeGrafter"/>
</dbReference>
<feature type="compositionally biased region" description="Polar residues" evidence="2">
    <location>
        <begin position="769"/>
        <end position="783"/>
    </location>
</feature>
<feature type="region of interest" description="Disordered" evidence="2">
    <location>
        <begin position="305"/>
        <end position="351"/>
    </location>
</feature>
<feature type="compositionally biased region" description="Polar residues" evidence="2">
    <location>
        <begin position="531"/>
        <end position="542"/>
    </location>
</feature>
<feature type="compositionally biased region" description="Basic and acidic residues" evidence="2">
    <location>
        <begin position="702"/>
        <end position="720"/>
    </location>
</feature>
<feature type="region of interest" description="Disordered" evidence="2">
    <location>
        <begin position="693"/>
        <end position="980"/>
    </location>
</feature>